<evidence type="ECO:0000256" key="1">
    <source>
        <dbReference type="ARBA" id="ARBA00004651"/>
    </source>
</evidence>
<keyword evidence="4 7" id="KW-1133">Transmembrane helix</keyword>
<feature type="transmembrane region" description="Helical" evidence="7">
    <location>
        <begin position="475"/>
        <end position="497"/>
    </location>
</feature>
<sequence>MPDVPKWRHFLRFWRADVDADIDDELRFHFEQRIEDLRARGHSAQDATRIAHEEFGDEAATRRGLREIGERVERRRERMRWWRQLLADLRYVLRGLRRTPTFTAGVVLTLAIGIGAAASMYGTMRRLLLEPPPHVAAADRVARPYFHYERAGDSARTFDQLSYPFYERVRTEARTLAGVAAYSPGNSLTVGVGADARMVHATFVSAGFWRTLGTRPALGRFIADDEAHPATGARVVVLGHAFWQRRFGGDPAVVGTTLHVKGLPYRVVGVAPRGFRGVDLTDTDVWLPLFTEADGQGRPATWHTFASSSNLKFVVRPRPDVPPARVAAELSRLQKLLVEEEDRTFPSQYRSHFRTHVSLGPLTGAAGFDGRRIPEATVAAWLVGVAGVLLAIACANVASLLLLRALRRRREIAVRLALGMSRRRLAALLFVESAALALSGGVAAAMVIAVGGAWVRRVLLPGMIAESAGVDWHTVALFAGTVVAAAVLTGLVPVLQTRRDVAAGLRDGAQHGATRRSSLYRGLLVSQSALSAVLLVGAGLFVRSLHRVTTMDLGLDPDHSFVVRIDFTGTGRPGPDVMAFHERALERLRAVPGVRSASVSVSAPLRTAQGGSFRLQPAGEVLSTSKGVPFVNYVSDGFFDASGMRIASGRGFLPADRGGAPVVVVNEALARVAWPGRSPLGECVYPTWAPDACARVVGVVRNAHTFQIREDQRLWLYVPLDPTDVGDRVLLVRAAPGARGMERTVERVLRELDPGLPYVDVHRLGDALDPQIRPWRIGAAVFTAFGALAALLAALGLYAAVAYAVAQRTREIGVRIALGAARPAVARLVVGDGLRIAAVGVGMGLVLALVGARWVADLLFDTSPREPTVIAAVAVSLLGVAAAASLVPARRATRVNPTEALRAD</sequence>
<accession>W0RCM9</accession>
<evidence type="ECO:0000256" key="7">
    <source>
        <dbReference type="SAM" id="Phobius"/>
    </source>
</evidence>
<proteinExistence type="inferred from homology"/>
<feature type="domain" description="ABC3 transporter permease C-terminal" evidence="8">
    <location>
        <begin position="385"/>
        <end position="499"/>
    </location>
</feature>
<evidence type="ECO:0000313" key="10">
    <source>
        <dbReference type="EMBL" id="AHG88864.1"/>
    </source>
</evidence>
<dbReference type="InterPro" id="IPR050250">
    <property type="entry name" value="Macrolide_Exporter_MacB"/>
</dbReference>
<feature type="domain" description="ABC3 transporter permease C-terminal" evidence="8">
    <location>
        <begin position="784"/>
        <end position="897"/>
    </location>
</feature>
<keyword evidence="3 7" id="KW-0812">Transmembrane</keyword>
<feature type="transmembrane region" description="Helical" evidence="7">
    <location>
        <begin position="518"/>
        <end position="542"/>
    </location>
</feature>
<dbReference type="Proteomes" id="UP000019151">
    <property type="component" value="Chromosome"/>
</dbReference>
<comment type="subcellular location">
    <subcellularLocation>
        <location evidence="1">Cell membrane</location>
        <topology evidence="1">Multi-pass membrane protein</topology>
    </subcellularLocation>
</comment>
<dbReference type="STRING" id="861299.J421_1327"/>
<evidence type="ECO:0000313" key="11">
    <source>
        <dbReference type="Proteomes" id="UP000019151"/>
    </source>
</evidence>
<dbReference type="OrthoDB" id="9770036at2"/>
<gene>
    <name evidence="10" type="ORF">J421_1327</name>
</gene>
<dbReference type="PANTHER" id="PTHR30572">
    <property type="entry name" value="MEMBRANE COMPONENT OF TRANSPORTER-RELATED"/>
    <property type="match status" value="1"/>
</dbReference>
<dbReference type="EMBL" id="CP007128">
    <property type="protein sequence ID" value="AHG88864.1"/>
    <property type="molecule type" value="Genomic_DNA"/>
</dbReference>
<keyword evidence="11" id="KW-1185">Reference proteome</keyword>
<evidence type="ECO:0000256" key="5">
    <source>
        <dbReference type="ARBA" id="ARBA00023136"/>
    </source>
</evidence>
<feature type="domain" description="MacB-like periplasmic core" evidence="9">
    <location>
        <begin position="103"/>
        <end position="332"/>
    </location>
</feature>
<dbReference type="PANTHER" id="PTHR30572:SF4">
    <property type="entry name" value="ABC TRANSPORTER PERMEASE YTRF"/>
    <property type="match status" value="1"/>
</dbReference>
<dbReference type="InterPro" id="IPR047928">
    <property type="entry name" value="Perm_prefix_1"/>
</dbReference>
<evidence type="ECO:0000256" key="6">
    <source>
        <dbReference type="ARBA" id="ARBA00038076"/>
    </source>
</evidence>
<dbReference type="InParanoid" id="W0RCM9"/>
<feature type="domain" description="MacB-like periplasmic core" evidence="9">
    <location>
        <begin position="529"/>
        <end position="739"/>
    </location>
</feature>
<dbReference type="GO" id="GO:0022857">
    <property type="term" value="F:transmembrane transporter activity"/>
    <property type="evidence" value="ECO:0007669"/>
    <property type="project" value="TreeGrafter"/>
</dbReference>
<dbReference type="InterPro" id="IPR017800">
    <property type="entry name" value="ADOP"/>
</dbReference>
<dbReference type="Pfam" id="PF02687">
    <property type="entry name" value="FtsX"/>
    <property type="match status" value="2"/>
</dbReference>
<evidence type="ECO:0000256" key="4">
    <source>
        <dbReference type="ARBA" id="ARBA00022989"/>
    </source>
</evidence>
<dbReference type="HOGENOM" id="CLU_009433_1_0_0"/>
<feature type="transmembrane region" description="Helical" evidence="7">
    <location>
        <begin position="378"/>
        <end position="406"/>
    </location>
</feature>
<organism evidence="10 11">
    <name type="scientific">Gemmatirosa kalamazoonensis</name>
    <dbReference type="NCBI Taxonomy" id="861299"/>
    <lineage>
        <taxon>Bacteria</taxon>
        <taxon>Pseudomonadati</taxon>
        <taxon>Gemmatimonadota</taxon>
        <taxon>Gemmatimonadia</taxon>
        <taxon>Gemmatimonadales</taxon>
        <taxon>Gemmatimonadaceae</taxon>
        <taxon>Gemmatirosa</taxon>
    </lineage>
</organism>
<dbReference type="InterPro" id="IPR003838">
    <property type="entry name" value="ABC3_permease_C"/>
</dbReference>
<dbReference type="InterPro" id="IPR025857">
    <property type="entry name" value="MacB_PCD"/>
</dbReference>
<evidence type="ECO:0000256" key="3">
    <source>
        <dbReference type="ARBA" id="ARBA00022692"/>
    </source>
</evidence>
<dbReference type="AlphaFoldDB" id="W0RCM9"/>
<dbReference type="Pfam" id="PF12704">
    <property type="entry name" value="MacB_PCD"/>
    <property type="match status" value="2"/>
</dbReference>
<name>W0RCM9_9BACT</name>
<dbReference type="NCBIfam" id="TIGR03434">
    <property type="entry name" value="ADOP"/>
    <property type="match status" value="1"/>
</dbReference>
<protein>
    <submittedName>
        <fullName evidence="10">Permease</fullName>
    </submittedName>
</protein>
<dbReference type="RefSeq" id="WP_025410389.1">
    <property type="nucleotide sequence ID" value="NZ_CP007128.1"/>
</dbReference>
<comment type="similarity">
    <text evidence="6">Belongs to the ABC-4 integral membrane protein family.</text>
</comment>
<feature type="transmembrane region" description="Helical" evidence="7">
    <location>
        <begin position="779"/>
        <end position="806"/>
    </location>
</feature>
<dbReference type="KEGG" id="gba:J421_1327"/>
<evidence type="ECO:0000259" key="9">
    <source>
        <dbReference type="Pfam" id="PF12704"/>
    </source>
</evidence>
<dbReference type="GO" id="GO:0005886">
    <property type="term" value="C:plasma membrane"/>
    <property type="evidence" value="ECO:0007669"/>
    <property type="project" value="UniProtKB-SubCell"/>
</dbReference>
<keyword evidence="5 7" id="KW-0472">Membrane</keyword>
<feature type="transmembrane region" description="Helical" evidence="7">
    <location>
        <begin position="102"/>
        <end position="122"/>
    </location>
</feature>
<feature type="transmembrane region" description="Helical" evidence="7">
    <location>
        <begin position="836"/>
        <end position="856"/>
    </location>
</feature>
<evidence type="ECO:0000256" key="2">
    <source>
        <dbReference type="ARBA" id="ARBA00022475"/>
    </source>
</evidence>
<reference evidence="10 11" key="1">
    <citation type="journal article" date="2014" name="Genome Announc.">
        <title>Genome Sequence and Methylome of Soil Bacterium Gemmatirosa kalamazoonensis KBS708T, a Member of the Rarely Cultivated Gemmatimonadetes Phylum.</title>
        <authorList>
            <person name="Debruyn J.M."/>
            <person name="Radosevich M."/>
            <person name="Wommack K.E."/>
            <person name="Polson S.W."/>
            <person name="Hauser L.J."/>
            <person name="Fawaz M.N."/>
            <person name="Korlach J."/>
            <person name="Tsai Y.C."/>
        </authorList>
    </citation>
    <scope>NUCLEOTIDE SEQUENCE [LARGE SCALE GENOMIC DNA]</scope>
    <source>
        <strain evidence="10 11">KBS708</strain>
    </source>
</reference>
<feature type="transmembrane region" description="Helical" evidence="7">
    <location>
        <begin position="868"/>
        <end position="887"/>
    </location>
</feature>
<keyword evidence="2" id="KW-1003">Cell membrane</keyword>
<dbReference type="eggNOG" id="COG0577">
    <property type="taxonomic scope" value="Bacteria"/>
</dbReference>
<evidence type="ECO:0000259" key="8">
    <source>
        <dbReference type="Pfam" id="PF02687"/>
    </source>
</evidence>
<dbReference type="NCBIfam" id="NF038403">
    <property type="entry name" value="perm_prefix_1"/>
    <property type="match status" value="1"/>
</dbReference>
<feature type="transmembrane region" description="Helical" evidence="7">
    <location>
        <begin position="427"/>
        <end position="455"/>
    </location>
</feature>